<feature type="compositionally biased region" description="Polar residues" evidence="14">
    <location>
        <begin position="473"/>
        <end position="483"/>
    </location>
</feature>
<dbReference type="InterPro" id="IPR029044">
    <property type="entry name" value="Nucleotide-diphossugar_trans"/>
</dbReference>
<dbReference type="GeneID" id="25979659"/>
<dbReference type="PANTHER" id="PTHR11183">
    <property type="entry name" value="GLYCOGENIN SUBFAMILY MEMBER"/>
    <property type="match status" value="1"/>
</dbReference>
<evidence type="ECO:0000313" key="15">
    <source>
        <dbReference type="EMBL" id="EFX01305.1"/>
    </source>
</evidence>
<comment type="catalytic activity">
    <reaction evidence="12">
        <text>L-tyrosyl-[glycogenin] + UDP-alpha-D-glucose = alpha-D-glucosyl-L-tyrosyl-[glycogenin] + UDP + H(+)</text>
        <dbReference type="Rhea" id="RHEA:23360"/>
        <dbReference type="Rhea" id="RHEA-COMP:14604"/>
        <dbReference type="Rhea" id="RHEA-COMP:14605"/>
        <dbReference type="ChEBI" id="CHEBI:15378"/>
        <dbReference type="ChEBI" id="CHEBI:46858"/>
        <dbReference type="ChEBI" id="CHEBI:58223"/>
        <dbReference type="ChEBI" id="CHEBI:58885"/>
        <dbReference type="ChEBI" id="CHEBI:140573"/>
        <dbReference type="EC" id="2.4.1.186"/>
    </reaction>
</comment>
<dbReference type="Proteomes" id="UP000007796">
    <property type="component" value="Unassembled WGS sequence"/>
</dbReference>
<dbReference type="EC" id="2.4.1.186" evidence="10"/>
<comment type="catalytic activity">
    <reaction evidence="11">
        <text>[1,4-alpha-D-glucosyl](n)-L-tyrosyl-[glycogenin] + UDP-alpha-D-glucose = [1,4-alpha-D-glucosyl](n+1)-L-tyrosyl-[glycogenin] + UDP + H(+)</text>
        <dbReference type="Rhea" id="RHEA:56560"/>
        <dbReference type="Rhea" id="RHEA-COMP:14606"/>
        <dbReference type="Rhea" id="RHEA-COMP:14607"/>
        <dbReference type="ChEBI" id="CHEBI:15378"/>
        <dbReference type="ChEBI" id="CHEBI:58223"/>
        <dbReference type="ChEBI" id="CHEBI:58885"/>
        <dbReference type="ChEBI" id="CHEBI:140574"/>
        <dbReference type="EC" id="2.4.1.186"/>
    </reaction>
</comment>
<keyword evidence="5" id="KW-0479">Metal-binding</keyword>
<dbReference type="GO" id="GO:0005737">
    <property type="term" value="C:cytoplasm"/>
    <property type="evidence" value="ECO:0007669"/>
    <property type="project" value="UniProtKB-SubCell"/>
</dbReference>
<dbReference type="FunFam" id="3.90.550.10:FF:000092">
    <property type="entry name" value="Glycogenin 2"/>
    <property type="match status" value="1"/>
</dbReference>
<feature type="compositionally biased region" description="Polar residues" evidence="14">
    <location>
        <begin position="492"/>
        <end position="502"/>
    </location>
</feature>
<sequence>MAQQDGEDVYATLLLTDSYLPGALVLAHSLRDAGTTKKLAVLVTADTVSNEVAGQLRNVFDYVIPVTRIRNVVSPANLDQMNRPDLHSAFTKIHLWNQTQFRKIVYIDADVVAYRAPDELFDLPNAFAAAPDIGWPDLFNTGVMVITPDVGEYNTLLEKAQNGISFDGADQGLLNIHFKGNFHRLSFTYNVTPSAHYQYLPAYNHFRSSINMVHFIGTNKPWVQGRGVSTGSTAYDEMVGQWWSVYDRHYSKAAPELVQYFVKGEFKPTGTFKLTADGQTYNWGSTSYGQHHEAQPPSFTQHQHQHQHQQQTPFQDSNGENQDPSGHQEPGEIRKHGKSPGNHDHCSHTHNTPHFGLPISSPSLTIMETENREDQIQASMHYGWDAQRQPPPVNARPEALNLPRTHYEMSQDTNQFVAPRSYPSPPHNMYDIPTGAHQKPHTVFPWEGHQPAPTRVFAEPAPPPPHEAPVEEQSSQSGLYSDQLQEELGTEPSVTSGSPSIGPQTEPTTPTTPTARQYPPADPWASYTRTNAWDDVPQIERYVDSFQKQHLRARSRGQVPGTIQPKTSADMVTGSGGGIGEQHGSRVTDFPSEAERPSLPVTPAPVRRPKYWAGDGPGFGVNGDADAVNHLLPAADGVPQQSDWDPVAQLQKLAKQQSKALLRRLGPEDGTVTSIEEDMAGTGVRVVSPKPVKPSALKTNFVRNLGGDNITIVDPSYMGPGISFEKDEGFLSHGMAAALPSEEDMDVLDT</sequence>
<evidence type="ECO:0000256" key="9">
    <source>
        <dbReference type="ARBA" id="ARBA00038162"/>
    </source>
</evidence>
<evidence type="ECO:0000256" key="11">
    <source>
        <dbReference type="ARBA" id="ARBA00050886"/>
    </source>
</evidence>
<dbReference type="eggNOG" id="KOG1950">
    <property type="taxonomic scope" value="Eukaryota"/>
</dbReference>
<evidence type="ECO:0000256" key="2">
    <source>
        <dbReference type="ARBA" id="ARBA00004496"/>
    </source>
</evidence>
<name>F0XM79_GROCL</name>
<dbReference type="SUPFAM" id="SSF53448">
    <property type="entry name" value="Nucleotide-diphospho-sugar transferases"/>
    <property type="match status" value="1"/>
</dbReference>
<feature type="compositionally biased region" description="Low complexity" evidence="14">
    <location>
        <begin position="503"/>
        <end position="519"/>
    </location>
</feature>
<feature type="region of interest" description="Disordered" evidence="14">
    <location>
        <begin position="436"/>
        <end position="523"/>
    </location>
</feature>
<evidence type="ECO:0000313" key="16">
    <source>
        <dbReference type="Proteomes" id="UP000007796"/>
    </source>
</evidence>
<evidence type="ECO:0000256" key="4">
    <source>
        <dbReference type="ARBA" id="ARBA00022679"/>
    </source>
</evidence>
<keyword evidence="16" id="KW-1185">Reference proteome</keyword>
<comment type="subcellular location">
    <subcellularLocation>
        <location evidence="2">Cytoplasm</location>
    </subcellularLocation>
</comment>
<dbReference type="InterPro" id="IPR050587">
    <property type="entry name" value="GNT1/Glycosyltrans_8"/>
</dbReference>
<keyword evidence="3" id="KW-0963">Cytoplasm</keyword>
<evidence type="ECO:0000256" key="10">
    <source>
        <dbReference type="ARBA" id="ARBA00038934"/>
    </source>
</evidence>
<keyword evidence="4 15" id="KW-0808">Transferase</keyword>
<evidence type="ECO:0000256" key="13">
    <source>
        <dbReference type="ARBA" id="ARBA00057883"/>
    </source>
</evidence>
<dbReference type="AlphaFoldDB" id="F0XM79"/>
<dbReference type="STRING" id="655863.F0XM79"/>
<dbReference type="GO" id="GO:0008466">
    <property type="term" value="F:glycogenin glucosyltransferase activity"/>
    <property type="evidence" value="ECO:0007669"/>
    <property type="project" value="UniProtKB-EC"/>
</dbReference>
<comment type="cofactor">
    <cofactor evidence="1">
        <name>Mn(2+)</name>
        <dbReference type="ChEBI" id="CHEBI:29035"/>
    </cofactor>
</comment>
<dbReference type="InterPro" id="IPR002495">
    <property type="entry name" value="Glyco_trans_8"/>
</dbReference>
<comment type="function">
    <text evidence="13">Self-glucosylating initiator of glycogen synthesis. It catalyzes the formation of a short alpha (1,4)-glucosyl chain covalently attached via a glucose 1-O-tyrosyl linkage to internal tyrosine residues and these chains act as primers for the elongation reaction catalyzed by glycogen synthase.</text>
</comment>
<evidence type="ECO:0000256" key="1">
    <source>
        <dbReference type="ARBA" id="ARBA00001936"/>
    </source>
</evidence>
<reference evidence="15 16" key="1">
    <citation type="journal article" date="2011" name="Proc. Natl. Acad. Sci. U.S.A.">
        <title>Genome and transcriptome analyses of the mountain pine beetle-fungal symbiont Grosmannia clavigera, a lodgepole pine pathogen.</title>
        <authorList>
            <person name="DiGuistini S."/>
            <person name="Wang Y."/>
            <person name="Liao N.Y."/>
            <person name="Taylor G."/>
            <person name="Tanguay P."/>
            <person name="Feau N."/>
            <person name="Henrissat B."/>
            <person name="Chan S.K."/>
            <person name="Hesse-Orce U."/>
            <person name="Alamouti S.M."/>
            <person name="Tsui C.K.M."/>
            <person name="Docking R.T."/>
            <person name="Levasseur A."/>
            <person name="Haridas S."/>
            <person name="Robertson G."/>
            <person name="Birol I."/>
            <person name="Holt R.A."/>
            <person name="Marra M.A."/>
            <person name="Hamelin R.C."/>
            <person name="Hirst M."/>
            <person name="Jones S.J.M."/>
            <person name="Bohlmann J."/>
            <person name="Breuil C."/>
        </authorList>
    </citation>
    <scope>NUCLEOTIDE SEQUENCE [LARGE SCALE GENOMIC DNA]</scope>
    <source>
        <strain evidence="16">kw1407 / UAMH 11150</strain>
    </source>
</reference>
<evidence type="ECO:0000256" key="3">
    <source>
        <dbReference type="ARBA" id="ARBA00022490"/>
    </source>
</evidence>
<gene>
    <name evidence="15" type="ORF">CMQ_6247</name>
</gene>
<dbReference type="CDD" id="cd02537">
    <property type="entry name" value="GT8_Glycogenin"/>
    <property type="match status" value="1"/>
</dbReference>
<dbReference type="EMBL" id="GL629794">
    <property type="protein sequence ID" value="EFX01305.1"/>
    <property type="molecule type" value="Genomic_DNA"/>
</dbReference>
<feature type="region of interest" description="Disordered" evidence="14">
    <location>
        <begin position="551"/>
        <end position="610"/>
    </location>
</feature>
<dbReference type="RefSeq" id="XP_014170787.1">
    <property type="nucleotide sequence ID" value="XM_014315312.1"/>
</dbReference>
<protein>
    <recommendedName>
        <fullName evidence="10">glycogenin glucosyltransferase</fullName>
        <ecNumber evidence="10">2.4.1.186</ecNumber>
    </recommendedName>
</protein>
<keyword evidence="8" id="KW-0464">Manganese</keyword>
<organism evidence="16">
    <name type="scientific">Grosmannia clavigera (strain kw1407 / UAMH 11150)</name>
    <name type="common">Blue stain fungus</name>
    <name type="synonym">Graphiocladiella clavigera</name>
    <dbReference type="NCBI Taxonomy" id="655863"/>
    <lineage>
        <taxon>Eukaryota</taxon>
        <taxon>Fungi</taxon>
        <taxon>Dikarya</taxon>
        <taxon>Ascomycota</taxon>
        <taxon>Pezizomycotina</taxon>
        <taxon>Sordariomycetes</taxon>
        <taxon>Sordariomycetidae</taxon>
        <taxon>Ophiostomatales</taxon>
        <taxon>Ophiostomataceae</taxon>
        <taxon>Leptographium</taxon>
    </lineage>
</organism>
<dbReference type="GO" id="GO:0005978">
    <property type="term" value="P:glycogen biosynthetic process"/>
    <property type="evidence" value="ECO:0007669"/>
    <property type="project" value="UniProtKB-KW"/>
</dbReference>
<keyword evidence="7" id="KW-0325">Glycoprotein</keyword>
<evidence type="ECO:0000256" key="14">
    <source>
        <dbReference type="SAM" id="MobiDB-lite"/>
    </source>
</evidence>
<evidence type="ECO:0000256" key="6">
    <source>
        <dbReference type="ARBA" id="ARBA00023056"/>
    </source>
</evidence>
<dbReference type="HOGENOM" id="CLU_017171_2_0_1"/>
<proteinExistence type="inferred from homology"/>
<feature type="compositionally biased region" description="Polar residues" evidence="14">
    <location>
        <begin position="312"/>
        <end position="325"/>
    </location>
</feature>
<dbReference type="GO" id="GO:0046872">
    <property type="term" value="F:metal ion binding"/>
    <property type="evidence" value="ECO:0007669"/>
    <property type="project" value="UniProtKB-KW"/>
</dbReference>
<accession>F0XM79</accession>
<comment type="similarity">
    <text evidence="9">Belongs to the glycosyltransferase 8 family. Glycogenin subfamily.</text>
</comment>
<feature type="region of interest" description="Disordered" evidence="14">
    <location>
        <begin position="284"/>
        <end position="358"/>
    </location>
</feature>
<dbReference type="OrthoDB" id="2014201at2759"/>
<keyword evidence="6" id="KW-0320">Glycogen biosynthesis</keyword>
<evidence type="ECO:0000256" key="7">
    <source>
        <dbReference type="ARBA" id="ARBA00023180"/>
    </source>
</evidence>
<evidence type="ECO:0000256" key="5">
    <source>
        <dbReference type="ARBA" id="ARBA00022723"/>
    </source>
</evidence>
<dbReference type="Pfam" id="PF01501">
    <property type="entry name" value="Glyco_transf_8"/>
    <property type="match status" value="1"/>
</dbReference>
<dbReference type="InParanoid" id="F0XM79"/>
<evidence type="ECO:0000256" key="12">
    <source>
        <dbReference type="ARBA" id="ARBA00052293"/>
    </source>
</evidence>
<evidence type="ECO:0000256" key="8">
    <source>
        <dbReference type="ARBA" id="ARBA00023211"/>
    </source>
</evidence>
<dbReference type="Gene3D" id="3.90.550.10">
    <property type="entry name" value="Spore Coat Polysaccharide Biosynthesis Protein SpsA, Chain A"/>
    <property type="match status" value="1"/>
</dbReference>